<comment type="caution">
    <text evidence="1">The sequence shown here is derived from an EMBL/GenBank/DDBJ whole genome shotgun (WGS) entry which is preliminary data.</text>
</comment>
<reference evidence="1" key="1">
    <citation type="submission" date="2023-02" db="EMBL/GenBank/DDBJ databases">
        <title>Polaribacter ponticola sp. nov., isolated from seawater.</title>
        <authorList>
            <person name="Baek J.H."/>
            <person name="Kim J.M."/>
            <person name="Choi D.G."/>
            <person name="Jeon C.O."/>
        </authorList>
    </citation>
    <scope>NUCLEOTIDE SEQUENCE</scope>
    <source>
        <strain evidence="1">MSW5</strain>
    </source>
</reference>
<evidence type="ECO:0000313" key="1">
    <source>
        <dbReference type="EMBL" id="MDD7915608.1"/>
    </source>
</evidence>
<organism evidence="1 2">
    <name type="scientific">Polaribacter ponticola</name>
    <dbReference type="NCBI Taxonomy" id="2978475"/>
    <lineage>
        <taxon>Bacteria</taxon>
        <taxon>Pseudomonadati</taxon>
        <taxon>Bacteroidota</taxon>
        <taxon>Flavobacteriia</taxon>
        <taxon>Flavobacteriales</taxon>
        <taxon>Flavobacteriaceae</taxon>
    </lineage>
</organism>
<proteinExistence type="predicted"/>
<dbReference type="EMBL" id="JAOSLC020000003">
    <property type="protein sequence ID" value="MDD7915608.1"/>
    <property type="molecule type" value="Genomic_DNA"/>
</dbReference>
<accession>A0ABT5SBY4</accession>
<name>A0ABT5SBY4_9FLAO</name>
<evidence type="ECO:0000313" key="2">
    <source>
        <dbReference type="Proteomes" id="UP001151478"/>
    </source>
</evidence>
<gene>
    <name evidence="1" type="ORF">N5A56_014780</name>
</gene>
<protein>
    <submittedName>
        <fullName evidence="1">Uncharacterized protein</fullName>
    </submittedName>
</protein>
<sequence length="61" mass="7231">MATFDRFATNKRFVLNVKIESNYCKKTKKTVLLFTFSPKDFKHEVWETLDTIKLKNGICKN</sequence>
<keyword evidence="2" id="KW-1185">Reference proteome</keyword>
<dbReference type="RefSeq" id="WP_274270513.1">
    <property type="nucleotide sequence ID" value="NZ_JAOSLC020000003.1"/>
</dbReference>
<dbReference type="Proteomes" id="UP001151478">
    <property type="component" value="Unassembled WGS sequence"/>
</dbReference>